<keyword evidence="9 16" id="KW-0133">Cell shape</keyword>
<evidence type="ECO:0000256" key="7">
    <source>
        <dbReference type="ARBA" id="ARBA00022692"/>
    </source>
</evidence>
<evidence type="ECO:0000256" key="1">
    <source>
        <dbReference type="ARBA" id="ARBA00004370"/>
    </source>
</evidence>
<evidence type="ECO:0000256" key="2">
    <source>
        <dbReference type="ARBA" id="ARBA00022475"/>
    </source>
</evidence>
<dbReference type="GO" id="GO:0000917">
    <property type="term" value="P:division septum assembly"/>
    <property type="evidence" value="ECO:0007669"/>
    <property type="project" value="UniProtKB-KW"/>
</dbReference>
<keyword evidence="20" id="KW-1185">Reference proteome</keyword>
<dbReference type="GO" id="GO:0071555">
    <property type="term" value="P:cell wall organization"/>
    <property type="evidence" value="ECO:0007669"/>
    <property type="project" value="UniProtKB-KW"/>
</dbReference>
<dbReference type="UniPathway" id="UPA00219"/>
<evidence type="ECO:0000256" key="14">
    <source>
        <dbReference type="ARBA" id="ARBA00023306"/>
    </source>
</evidence>
<keyword evidence="3 16" id="KW-0997">Cell inner membrane</keyword>
<evidence type="ECO:0000256" key="12">
    <source>
        <dbReference type="ARBA" id="ARBA00023136"/>
    </source>
</evidence>
<evidence type="ECO:0000256" key="5">
    <source>
        <dbReference type="ARBA" id="ARBA00022645"/>
    </source>
</evidence>
<dbReference type="Gene3D" id="3.90.1310.10">
    <property type="entry name" value="Penicillin-binding protein 2a (Domain 2)"/>
    <property type="match status" value="1"/>
</dbReference>
<dbReference type="Proteomes" id="UP000501602">
    <property type="component" value="Chromosome"/>
</dbReference>
<comment type="pathway">
    <text evidence="16">Cell wall biogenesis; peptidoglycan biosynthesis.</text>
</comment>
<name>A0A6H1UHE5_9GAMM</name>
<dbReference type="InterPro" id="IPR005311">
    <property type="entry name" value="PBP_dimer"/>
</dbReference>
<dbReference type="GO" id="GO:0005886">
    <property type="term" value="C:plasma membrane"/>
    <property type="evidence" value="ECO:0007669"/>
    <property type="project" value="UniProtKB-UniRule"/>
</dbReference>
<evidence type="ECO:0000256" key="4">
    <source>
        <dbReference type="ARBA" id="ARBA00022618"/>
    </source>
</evidence>
<dbReference type="EMBL" id="CP051180">
    <property type="protein sequence ID" value="QIZ78527.1"/>
    <property type="molecule type" value="Genomic_DNA"/>
</dbReference>
<dbReference type="GO" id="GO:0009002">
    <property type="term" value="F:serine-type D-Ala-D-Ala carboxypeptidase activity"/>
    <property type="evidence" value="ECO:0007669"/>
    <property type="project" value="UniProtKB-UniRule"/>
</dbReference>
<feature type="domain" description="Penicillin-binding protein dimerisation" evidence="18">
    <location>
        <begin position="62"/>
        <end position="214"/>
    </location>
</feature>
<dbReference type="KEGG" id="fes:HER31_17465"/>
<dbReference type="GO" id="GO:0008360">
    <property type="term" value="P:regulation of cell shape"/>
    <property type="evidence" value="ECO:0007669"/>
    <property type="project" value="UniProtKB-KW"/>
</dbReference>
<accession>A0A6H1UHE5</accession>
<keyword evidence="10 16" id="KW-0573">Peptidoglycan synthesis</keyword>
<comment type="catalytic activity">
    <reaction evidence="16">
        <text>Preferential cleavage: (Ac)2-L-Lys-D-Ala-|-D-Ala. Also transpeptidation of peptidyl-alanyl moieties that are N-acyl substituents of D-alanine.</text>
        <dbReference type="EC" id="3.4.16.4"/>
    </reaction>
</comment>
<keyword evidence="13 16" id="KW-0717">Septation</keyword>
<evidence type="ECO:0000256" key="3">
    <source>
        <dbReference type="ARBA" id="ARBA00022519"/>
    </source>
</evidence>
<dbReference type="GO" id="GO:0043093">
    <property type="term" value="P:FtsZ-dependent cytokinesis"/>
    <property type="evidence" value="ECO:0007669"/>
    <property type="project" value="UniProtKB-UniRule"/>
</dbReference>
<keyword evidence="8 16" id="KW-0378">Hydrolase</keyword>
<feature type="domain" description="Penicillin-binding protein transpeptidase" evidence="17">
    <location>
        <begin position="255"/>
        <end position="549"/>
    </location>
</feature>
<dbReference type="InterPro" id="IPR036138">
    <property type="entry name" value="PBP_dimer_sf"/>
</dbReference>
<evidence type="ECO:0000256" key="9">
    <source>
        <dbReference type="ARBA" id="ARBA00022960"/>
    </source>
</evidence>
<dbReference type="EC" id="3.4.16.4" evidence="16"/>
<keyword evidence="7 16" id="KW-0812">Transmembrane</keyword>
<dbReference type="SUPFAM" id="SSF56519">
    <property type="entry name" value="Penicillin binding protein dimerisation domain"/>
    <property type="match status" value="1"/>
</dbReference>
<keyword evidence="12 16" id="KW-0472">Membrane</keyword>
<keyword evidence="2 16" id="KW-1003">Cell membrane</keyword>
<gene>
    <name evidence="16" type="primary">ftsI</name>
    <name evidence="19" type="ORF">HER31_17465</name>
</gene>
<evidence type="ECO:0000256" key="6">
    <source>
        <dbReference type="ARBA" id="ARBA00022670"/>
    </source>
</evidence>
<keyword evidence="19" id="KW-0808">Transferase</keyword>
<comment type="subcellular location">
    <subcellularLocation>
        <location evidence="1">Membrane</location>
    </subcellularLocation>
</comment>
<dbReference type="PANTHER" id="PTHR30627">
    <property type="entry name" value="PEPTIDOGLYCAN D,D-TRANSPEPTIDASE"/>
    <property type="match status" value="1"/>
</dbReference>
<evidence type="ECO:0000256" key="16">
    <source>
        <dbReference type="HAMAP-Rule" id="MF_02080"/>
    </source>
</evidence>
<organism evidence="19 20">
    <name type="scientific">Ferrimonas lipolytica</name>
    <dbReference type="NCBI Taxonomy" id="2724191"/>
    <lineage>
        <taxon>Bacteria</taxon>
        <taxon>Pseudomonadati</taxon>
        <taxon>Pseudomonadota</taxon>
        <taxon>Gammaproteobacteria</taxon>
        <taxon>Alteromonadales</taxon>
        <taxon>Ferrimonadaceae</taxon>
        <taxon>Ferrimonas</taxon>
    </lineage>
</organism>
<protein>
    <recommendedName>
        <fullName evidence="16">Peptidoglycan D,D-transpeptidase FtsI</fullName>
        <ecNumber evidence="16">3.4.16.4</ecNumber>
    </recommendedName>
    <alternativeName>
        <fullName evidence="16">Penicillin-binding protein 3</fullName>
        <shortName evidence="16">PBP-3</shortName>
    </alternativeName>
</protein>
<evidence type="ECO:0000256" key="10">
    <source>
        <dbReference type="ARBA" id="ARBA00022984"/>
    </source>
</evidence>
<dbReference type="PANTHER" id="PTHR30627:SF1">
    <property type="entry name" value="PEPTIDOGLYCAN D,D-TRANSPEPTIDASE FTSI"/>
    <property type="match status" value="1"/>
</dbReference>
<dbReference type="InterPro" id="IPR037532">
    <property type="entry name" value="FtsI_transpept"/>
</dbReference>
<keyword evidence="6 16" id="KW-0645">Protease</keyword>
<keyword evidence="5 16" id="KW-0121">Carboxypeptidase</keyword>
<comment type="function">
    <text evidence="16">Catalyzes cross-linking of the peptidoglycan cell wall at the division septum.</text>
</comment>
<keyword evidence="14 16" id="KW-0131">Cell cycle</keyword>
<comment type="similarity">
    <text evidence="16">Belongs to the transpeptidase family. FtsI subfamily.</text>
</comment>
<proteinExistence type="inferred from homology"/>
<evidence type="ECO:0000313" key="20">
    <source>
        <dbReference type="Proteomes" id="UP000501602"/>
    </source>
</evidence>
<dbReference type="InterPro" id="IPR012338">
    <property type="entry name" value="Beta-lactam/transpept-like"/>
</dbReference>
<dbReference type="GO" id="GO:0008658">
    <property type="term" value="F:penicillin binding"/>
    <property type="evidence" value="ECO:0007669"/>
    <property type="project" value="InterPro"/>
</dbReference>
<evidence type="ECO:0000259" key="17">
    <source>
        <dbReference type="Pfam" id="PF00905"/>
    </source>
</evidence>
<keyword evidence="4 16" id="KW-0132">Cell division</keyword>
<dbReference type="SUPFAM" id="SSF56601">
    <property type="entry name" value="beta-lactamase/transpeptidase-like"/>
    <property type="match status" value="1"/>
</dbReference>
<dbReference type="GO" id="GO:0006508">
    <property type="term" value="P:proteolysis"/>
    <property type="evidence" value="ECO:0007669"/>
    <property type="project" value="UniProtKB-KW"/>
</dbReference>
<reference evidence="19 20" key="1">
    <citation type="submission" date="2020-04" db="EMBL/GenBank/DDBJ databases">
        <title>Ferrimonas sp. S7 isolated from sea water.</title>
        <authorList>
            <person name="Bae S.S."/>
            <person name="Baek K."/>
        </authorList>
    </citation>
    <scope>NUCLEOTIDE SEQUENCE [LARGE SCALE GENOMIC DNA]</scope>
    <source>
        <strain evidence="19 20">S7</strain>
    </source>
</reference>
<dbReference type="AlphaFoldDB" id="A0A6H1UHE5"/>
<dbReference type="InterPro" id="IPR050515">
    <property type="entry name" value="Beta-lactam/transpept"/>
</dbReference>
<dbReference type="HAMAP" id="MF_02080">
    <property type="entry name" value="FtsI_transpept"/>
    <property type="match status" value="1"/>
</dbReference>
<dbReference type="RefSeq" id="WP_168662574.1">
    <property type="nucleotide sequence ID" value="NZ_CP051180.1"/>
</dbReference>
<evidence type="ECO:0000256" key="13">
    <source>
        <dbReference type="ARBA" id="ARBA00023210"/>
    </source>
</evidence>
<dbReference type="GO" id="GO:0009252">
    <property type="term" value="P:peptidoglycan biosynthetic process"/>
    <property type="evidence" value="ECO:0007669"/>
    <property type="project" value="UniProtKB-UniRule"/>
</dbReference>
<evidence type="ECO:0000256" key="15">
    <source>
        <dbReference type="ARBA" id="ARBA00023316"/>
    </source>
</evidence>
<feature type="active site" description="Acyl-ester intermediate" evidence="16">
    <location>
        <position position="301"/>
    </location>
</feature>
<sequence length="578" mass="62961">MSRQGKKKLKPEANDWRLKIAVFLILLVFGVITSRAAWIQVIEPERLRYEADMRTLRTTTTDVQRGMVTDRNGEMLAVSVPVMAAYADPKMVRDGNGFDDIRRWSALANVLEVNEDKLVSRVRDNKGRFVYLKRQVTPAVAEYIRKLKIPGIALKPESRRYYPAGEISAQLVGITNIDDHGIEGLERNYHDWLTGSPAKYKVRKDRRGEVVENLSVIEEGENPNDLVLSLDMRLQSLAYTALKEATAYHMATSASLVIIDIPTGEILTMANTPSFNPNQRRGIKPYQMRNRAITDAYEPGSVVKPLVVAAALDKGIVSEHDTINTSPGYMRVRGGTVRDGKNLGTKDIGTLLVKSSNIGMTKMALQMEVDELLAFYADFGLGTYSGISMDGEYTGNVPNRSRWSEHERATLAFGYGLTATPLQLARVYAILGAGGISRPASILKRKQVPEGTRVLSEKTADAVVQMLTGVTKKGGTALQAAIDGYEVAGKTGTSRKAVAGGYGEDYVTLFAGLAPADNPRLAMAVVVNEPKGESYYGGTVAAPVFAEVMAGALQLLNVEPTTQPPKLAGLFGSDNAVN</sequence>
<evidence type="ECO:0000256" key="8">
    <source>
        <dbReference type="ARBA" id="ARBA00022801"/>
    </source>
</evidence>
<dbReference type="GO" id="GO:0008955">
    <property type="term" value="F:peptidoglycan glycosyltransferase activity"/>
    <property type="evidence" value="ECO:0007669"/>
    <property type="project" value="InterPro"/>
</dbReference>
<dbReference type="Gene3D" id="3.40.710.10">
    <property type="entry name" value="DD-peptidase/beta-lactamase superfamily"/>
    <property type="match status" value="1"/>
</dbReference>
<dbReference type="Pfam" id="PF00905">
    <property type="entry name" value="Transpeptidase"/>
    <property type="match status" value="1"/>
</dbReference>
<dbReference type="InterPro" id="IPR001460">
    <property type="entry name" value="PCN-bd_Tpept"/>
</dbReference>
<keyword evidence="15 16" id="KW-0961">Cell wall biogenesis/degradation</keyword>
<evidence type="ECO:0000313" key="19">
    <source>
        <dbReference type="EMBL" id="QIZ78527.1"/>
    </source>
</evidence>
<dbReference type="Pfam" id="PF03717">
    <property type="entry name" value="PBP_dimer"/>
    <property type="match status" value="1"/>
</dbReference>
<evidence type="ECO:0000259" key="18">
    <source>
        <dbReference type="Pfam" id="PF03717"/>
    </source>
</evidence>
<dbReference type="Gene3D" id="3.30.450.330">
    <property type="match status" value="1"/>
</dbReference>
<keyword evidence="11 16" id="KW-1133">Transmembrane helix</keyword>
<evidence type="ECO:0000256" key="11">
    <source>
        <dbReference type="ARBA" id="ARBA00022989"/>
    </source>
</evidence>